<proteinExistence type="predicted"/>
<dbReference type="AlphaFoldDB" id="B6S363"/>
<evidence type="ECO:0000256" key="1">
    <source>
        <dbReference type="SAM" id="MobiDB-lite"/>
    </source>
</evidence>
<feature type="compositionally biased region" description="Polar residues" evidence="1">
    <location>
        <begin position="45"/>
        <end position="54"/>
    </location>
</feature>
<feature type="compositionally biased region" description="Basic and acidic residues" evidence="1">
    <location>
        <begin position="1"/>
        <end position="11"/>
    </location>
</feature>
<organism evidence="2">
    <name type="scientific">Philodina roseola</name>
    <name type="common">Rotifer</name>
    <dbReference type="NCBI Taxonomy" id="96448"/>
    <lineage>
        <taxon>Eukaryota</taxon>
        <taxon>Metazoa</taxon>
        <taxon>Spiralia</taxon>
        <taxon>Gnathifera</taxon>
        <taxon>Rotifera</taxon>
        <taxon>Eurotatoria</taxon>
        <taxon>Bdelloidea</taxon>
        <taxon>Philodinida</taxon>
        <taxon>Philodinidae</taxon>
        <taxon>Philodina</taxon>
    </lineage>
</organism>
<feature type="compositionally biased region" description="Acidic residues" evidence="1">
    <location>
        <begin position="20"/>
        <end position="29"/>
    </location>
</feature>
<accession>B6S363</accession>
<feature type="region of interest" description="Disordered" evidence="1">
    <location>
        <begin position="126"/>
        <end position="250"/>
    </location>
</feature>
<protein>
    <submittedName>
        <fullName evidence="2">Uncharacterized protein</fullName>
    </submittedName>
</protein>
<evidence type="ECO:0000313" key="2">
    <source>
        <dbReference type="EMBL" id="ACI90383.1"/>
    </source>
</evidence>
<dbReference type="EMBL" id="EU637021">
    <property type="protein sequence ID" value="ACI90383.1"/>
    <property type="molecule type" value="Genomic_DNA"/>
</dbReference>
<name>B6S363_PHIRO</name>
<feature type="compositionally biased region" description="Polar residues" evidence="1">
    <location>
        <begin position="178"/>
        <end position="195"/>
    </location>
</feature>
<reference evidence="2" key="1">
    <citation type="submission" date="2008-04" db="EMBL/GenBank/DDBJ databases">
        <title>Hox genes are not clustered in the bdelloid rotifer Philodina roseola.</title>
        <authorList>
            <person name="Mark Welch J.L."/>
            <person name="Mark Welch D.B."/>
        </authorList>
    </citation>
    <scope>NUCLEOTIDE SEQUENCE</scope>
</reference>
<feature type="compositionally biased region" description="Polar residues" evidence="1">
    <location>
        <begin position="126"/>
        <end position="137"/>
    </location>
</feature>
<sequence>MTTTTTDEKPMKISQATTKEEEEILDDENIFQSRTQRGRTRNRKYGNQSDSNTPRLRENPDFGLTTLRRANERSTSIMQFNICKKCGAMMNDVEIHPAAQFSQRETFRVPPAPKEVEAVDDWFESASNVSGPRQMSPWTPDENRPSENESNNIRRNLFQPIQEPPNRSFNPFHDRSKMNVTSTPRMSETGTFTRSPETKIRRLSSSRNASRIETPSPLFNTMPSSNSVANERRMSGWGVPEQSHDDSDEN</sequence>
<feature type="region of interest" description="Disordered" evidence="1">
    <location>
        <begin position="1"/>
        <end position="63"/>
    </location>
</feature>
<feature type="compositionally biased region" description="Polar residues" evidence="1">
    <location>
        <begin position="203"/>
        <end position="229"/>
    </location>
</feature>